<keyword evidence="3" id="KW-0808">Transferase</keyword>
<evidence type="ECO:0000259" key="2">
    <source>
        <dbReference type="Pfam" id="PF13439"/>
    </source>
</evidence>
<comment type="caution">
    <text evidence="3">The sequence shown here is derived from an EMBL/GenBank/DDBJ whole genome shotgun (WGS) entry which is preliminary data.</text>
</comment>
<gene>
    <name evidence="3" type="ORF">ASZ90_014419</name>
</gene>
<dbReference type="Pfam" id="PF00534">
    <property type="entry name" value="Glycos_transf_1"/>
    <property type="match status" value="1"/>
</dbReference>
<dbReference type="SUPFAM" id="SSF53756">
    <property type="entry name" value="UDP-Glycosyltransferase/glycogen phosphorylase"/>
    <property type="match status" value="1"/>
</dbReference>
<feature type="domain" description="Glycosyl transferase family 1" evidence="1">
    <location>
        <begin position="206"/>
        <end position="365"/>
    </location>
</feature>
<dbReference type="InterPro" id="IPR028098">
    <property type="entry name" value="Glyco_trans_4-like_N"/>
</dbReference>
<name>A0A0W8F4S8_9ZZZZ</name>
<protein>
    <submittedName>
        <fullName evidence="3">Glycosyl transferase, group 1</fullName>
    </submittedName>
</protein>
<dbReference type="InterPro" id="IPR001296">
    <property type="entry name" value="Glyco_trans_1"/>
</dbReference>
<dbReference type="Gene3D" id="3.40.50.2000">
    <property type="entry name" value="Glycogen Phosphorylase B"/>
    <property type="match status" value="2"/>
</dbReference>
<dbReference type="AlphaFoldDB" id="A0A0W8F4S8"/>
<sequence>MSNRKSLLAITPTYNYFVKDQIESISSDFKSIDVFVYHNPITEISNYLPIHELSLFTKKSLIEYSGKPENVSVSTVPTFFIPIDYQYRHLGEKHYRKILNMIVQKKREPDLIHSHFVWTSGYVGARLKERYHIPLIISGYGYDLYDLPFKNPQWRERIRGILNDSDCIITVSNRLADYIRKLDVNTPVEILPTGYDGKRFYPRDQQACRRTLRLPEKKRIILTIGSLVKVKGHIDLIHAISELEGRSKDILCIILGEGNLRNELQKEIKKCGLEEVIKLVGRKPREELPLWINACDIFVLPSLNEGNPTVMFEALACGIPFVSTDVGGVSEIITSKEYGLICESNDCMDLCNKMLEALNIKWNRDAIQSHALQYEWDSQRQNLLEIYKKFM</sequence>
<proteinExistence type="predicted"/>
<dbReference type="GO" id="GO:0016757">
    <property type="term" value="F:glycosyltransferase activity"/>
    <property type="evidence" value="ECO:0007669"/>
    <property type="project" value="InterPro"/>
</dbReference>
<dbReference type="Pfam" id="PF13439">
    <property type="entry name" value="Glyco_transf_4"/>
    <property type="match status" value="1"/>
</dbReference>
<feature type="domain" description="Glycosyltransferase subfamily 4-like N-terminal" evidence="2">
    <location>
        <begin position="71"/>
        <end position="196"/>
    </location>
</feature>
<evidence type="ECO:0000313" key="3">
    <source>
        <dbReference type="EMBL" id="KUG15911.1"/>
    </source>
</evidence>
<dbReference type="EMBL" id="LNQE01001520">
    <property type="protein sequence ID" value="KUG15911.1"/>
    <property type="molecule type" value="Genomic_DNA"/>
</dbReference>
<dbReference type="PANTHER" id="PTHR45947">
    <property type="entry name" value="SULFOQUINOVOSYL TRANSFERASE SQD2"/>
    <property type="match status" value="1"/>
</dbReference>
<evidence type="ECO:0000259" key="1">
    <source>
        <dbReference type="Pfam" id="PF00534"/>
    </source>
</evidence>
<accession>A0A0W8F4S8</accession>
<reference evidence="3" key="1">
    <citation type="journal article" date="2015" name="Proc. Natl. Acad. Sci. U.S.A.">
        <title>Networks of energetic and metabolic interactions define dynamics in microbial communities.</title>
        <authorList>
            <person name="Embree M."/>
            <person name="Liu J.K."/>
            <person name="Al-Bassam M.M."/>
            <person name="Zengler K."/>
        </authorList>
    </citation>
    <scope>NUCLEOTIDE SEQUENCE</scope>
</reference>
<dbReference type="PANTHER" id="PTHR45947:SF3">
    <property type="entry name" value="SULFOQUINOVOSYL TRANSFERASE SQD2"/>
    <property type="match status" value="1"/>
</dbReference>
<dbReference type="InterPro" id="IPR050194">
    <property type="entry name" value="Glycosyltransferase_grp1"/>
</dbReference>
<organism evidence="3">
    <name type="scientific">hydrocarbon metagenome</name>
    <dbReference type="NCBI Taxonomy" id="938273"/>
    <lineage>
        <taxon>unclassified sequences</taxon>
        <taxon>metagenomes</taxon>
        <taxon>ecological metagenomes</taxon>
    </lineage>
</organism>